<dbReference type="PRINTS" id="PR00469">
    <property type="entry name" value="PNDRDTASEII"/>
</dbReference>
<dbReference type="GO" id="GO:0016491">
    <property type="term" value="F:oxidoreductase activity"/>
    <property type="evidence" value="ECO:0007669"/>
    <property type="project" value="UniProtKB-KW"/>
</dbReference>
<evidence type="ECO:0000313" key="5">
    <source>
        <dbReference type="EMBL" id="XDO95470.1"/>
    </source>
</evidence>
<dbReference type="PROSITE" id="PS50042">
    <property type="entry name" value="CNMP_BINDING_3"/>
    <property type="match status" value="1"/>
</dbReference>
<keyword evidence="2" id="KW-0285">Flavoprotein</keyword>
<name>A0AB39KNS6_9CAUL</name>
<gene>
    <name evidence="5" type="ORF">ABOZ73_11665</name>
</gene>
<keyword evidence="3" id="KW-0560">Oxidoreductase</keyword>
<dbReference type="Gene3D" id="3.50.50.60">
    <property type="entry name" value="FAD/NAD(P)-binding domain"/>
    <property type="match status" value="2"/>
</dbReference>
<evidence type="ECO:0000256" key="3">
    <source>
        <dbReference type="ARBA" id="ARBA00023002"/>
    </source>
</evidence>
<dbReference type="EMBL" id="CP158375">
    <property type="protein sequence ID" value="XDO95470.1"/>
    <property type="molecule type" value="Genomic_DNA"/>
</dbReference>
<dbReference type="SUPFAM" id="SSF51206">
    <property type="entry name" value="cAMP-binding domain-like"/>
    <property type="match status" value="1"/>
</dbReference>
<dbReference type="PRINTS" id="PR00368">
    <property type="entry name" value="FADPNR"/>
</dbReference>
<dbReference type="SUPFAM" id="SSF51905">
    <property type="entry name" value="FAD/NAD(P)-binding domain"/>
    <property type="match status" value="1"/>
</dbReference>
<dbReference type="AlphaFoldDB" id="A0AB39KNS6"/>
<dbReference type="Pfam" id="PF07992">
    <property type="entry name" value="Pyr_redox_2"/>
    <property type="match status" value="1"/>
</dbReference>
<proteinExistence type="predicted"/>
<evidence type="ECO:0000256" key="2">
    <source>
        <dbReference type="ARBA" id="ARBA00022630"/>
    </source>
</evidence>
<evidence type="ECO:0000256" key="1">
    <source>
        <dbReference type="ARBA" id="ARBA00018719"/>
    </source>
</evidence>
<dbReference type="CDD" id="cd00038">
    <property type="entry name" value="CAP_ED"/>
    <property type="match status" value="1"/>
</dbReference>
<sequence length="553" mass="58138">MAVIDERYDQMFPVLDAGQMAIAQGFASGEPRRFAPDEVIFEIGEHHVPMWLILEGEIVVVRRDGLGHEQAITTQQAGQFTGEVSQLAGRGSLAQGKAGMNGCTAVPLDAPHLRALVIGSAEVGDMIMRALILRRVGLIEGGGSGSILVGQEGDHDLTRLQGFLTRNGYPNTLIDADNDAEGRAIIQRLGVAADDLPLMICPNGTVLRRPSDAEAAICLGMTPDLDPDKLYDVAIVGAGPAGLAAAVYAASEGLSVLVLDQRAIGGQAGASARIENYLGFPTGISGQALAGRAYNQALKFGVELAIPLEVSRLKCPDEDEAFGSPQQLELTNGVVVQARTVVIASGARYRRPQIDNLAPFEGGGVSYWASPVEARLCAGEEVALVGGGNSAGQAAVYLAPKVRHLHLIIRGKGLEASMSRYLIDRIAALPNVQLHTYTEVTGLEGDCDTGLVAANLRNIRSGEEHRCDLRHLFLFVGADPNAGWLEGCVAFDDKGFIITRSSTASLQTDRAGVFAIGDVRAGSTKRVAAAVGEGAAVVAQIHQYLAALDEPGA</sequence>
<dbReference type="Gene3D" id="2.60.120.10">
    <property type="entry name" value="Jelly Rolls"/>
    <property type="match status" value="1"/>
</dbReference>
<dbReference type="InterPro" id="IPR050097">
    <property type="entry name" value="Ferredoxin-NADP_redctase_2"/>
</dbReference>
<dbReference type="InterPro" id="IPR014710">
    <property type="entry name" value="RmlC-like_jellyroll"/>
</dbReference>
<reference evidence="5" key="1">
    <citation type="submission" date="2024-06" db="EMBL/GenBank/DDBJ databases">
        <title>Caulobacter inopinatus, sp. nov.</title>
        <authorList>
            <person name="Donachie S.P."/>
        </authorList>
    </citation>
    <scope>NUCLEOTIDE SEQUENCE</scope>
    <source>
        <strain evidence="5">73W</strain>
    </source>
</reference>
<dbReference type="InterPro" id="IPR018490">
    <property type="entry name" value="cNMP-bd_dom_sf"/>
</dbReference>
<dbReference type="InterPro" id="IPR023753">
    <property type="entry name" value="FAD/NAD-binding_dom"/>
</dbReference>
<organism evidence="5">
    <name type="scientific">Caulobacter sp. 73W</name>
    <dbReference type="NCBI Taxonomy" id="3161137"/>
    <lineage>
        <taxon>Bacteria</taxon>
        <taxon>Pseudomonadati</taxon>
        <taxon>Pseudomonadota</taxon>
        <taxon>Alphaproteobacteria</taxon>
        <taxon>Caulobacterales</taxon>
        <taxon>Caulobacteraceae</taxon>
        <taxon>Caulobacter</taxon>
    </lineage>
</organism>
<feature type="domain" description="Cyclic nucleotide-binding" evidence="4">
    <location>
        <begin position="30"/>
        <end position="134"/>
    </location>
</feature>
<dbReference type="Pfam" id="PF00027">
    <property type="entry name" value="cNMP_binding"/>
    <property type="match status" value="1"/>
</dbReference>
<evidence type="ECO:0000259" key="4">
    <source>
        <dbReference type="PROSITE" id="PS50042"/>
    </source>
</evidence>
<accession>A0AB39KNS6</accession>
<dbReference type="InterPro" id="IPR000595">
    <property type="entry name" value="cNMP-bd_dom"/>
</dbReference>
<dbReference type="InterPro" id="IPR036188">
    <property type="entry name" value="FAD/NAD-bd_sf"/>
</dbReference>
<dbReference type="PANTHER" id="PTHR48105">
    <property type="entry name" value="THIOREDOXIN REDUCTASE 1-RELATED-RELATED"/>
    <property type="match status" value="1"/>
</dbReference>
<dbReference type="RefSeq" id="WP_369058319.1">
    <property type="nucleotide sequence ID" value="NZ_CP158375.1"/>
</dbReference>
<protein>
    <recommendedName>
        <fullName evidence="1">Thioredoxin reductase</fullName>
    </recommendedName>
</protein>